<evidence type="ECO:0000313" key="2">
    <source>
        <dbReference type="EMBL" id="JAA83168.1"/>
    </source>
</evidence>
<feature type="region of interest" description="Disordered" evidence="1">
    <location>
        <begin position="1"/>
        <end position="79"/>
    </location>
</feature>
<protein>
    <submittedName>
        <fullName evidence="2">GDP-Man:Man(3)GlcNAc(2)-PP-Dol alpha-1,2-mannosyltransferase</fullName>
    </submittedName>
</protein>
<evidence type="ECO:0000256" key="1">
    <source>
        <dbReference type="SAM" id="MobiDB-lite"/>
    </source>
</evidence>
<dbReference type="AlphaFoldDB" id="S4P3Q4"/>
<proteinExistence type="predicted"/>
<keyword evidence="2" id="KW-0328">Glycosyltransferase</keyword>
<organism evidence="2">
    <name type="scientific">Pararge aegeria</name>
    <name type="common">speckled wood butterfly</name>
    <dbReference type="NCBI Taxonomy" id="116150"/>
    <lineage>
        <taxon>Eukaryota</taxon>
        <taxon>Metazoa</taxon>
        <taxon>Ecdysozoa</taxon>
        <taxon>Arthropoda</taxon>
        <taxon>Hexapoda</taxon>
        <taxon>Insecta</taxon>
        <taxon>Pterygota</taxon>
        <taxon>Neoptera</taxon>
        <taxon>Endopterygota</taxon>
        <taxon>Lepidoptera</taxon>
        <taxon>Glossata</taxon>
        <taxon>Ditrysia</taxon>
        <taxon>Papilionoidea</taxon>
        <taxon>Nymphalidae</taxon>
        <taxon>Satyrinae</taxon>
        <taxon>Satyrini</taxon>
        <taxon>Parargina</taxon>
        <taxon>Pararge</taxon>
    </lineage>
</organism>
<dbReference type="GO" id="GO:0016757">
    <property type="term" value="F:glycosyltransferase activity"/>
    <property type="evidence" value="ECO:0007669"/>
    <property type="project" value="UniProtKB-KW"/>
</dbReference>
<sequence>LQPAAAAVPEQLAGAARHVERALRHQRGGVHGRGAHHHRAPLGRAAGRHRADGRRRAHGLPGRRARRVRARRPRGHRAP</sequence>
<keyword evidence="2" id="KW-0808">Transferase</keyword>
<dbReference type="EMBL" id="GAIX01009392">
    <property type="protein sequence ID" value="JAA83168.1"/>
    <property type="molecule type" value="Transcribed_RNA"/>
</dbReference>
<accession>S4P3Q4</accession>
<name>S4P3Q4_9NEOP</name>
<feature type="compositionally biased region" description="Basic residues" evidence="1">
    <location>
        <begin position="24"/>
        <end position="79"/>
    </location>
</feature>
<reference evidence="2" key="2">
    <citation type="submission" date="2013-05" db="EMBL/GenBank/DDBJ databases">
        <authorList>
            <person name="Carter J.-M."/>
            <person name="Baker S.C."/>
            <person name="Pink R."/>
            <person name="Carter D.R.F."/>
            <person name="Collins A."/>
            <person name="Tomlin J."/>
            <person name="Gibbs M."/>
            <person name="Breuker C.J."/>
        </authorList>
    </citation>
    <scope>NUCLEOTIDE SEQUENCE</scope>
    <source>
        <tissue evidence="2">Ovary</tissue>
    </source>
</reference>
<feature type="non-terminal residue" evidence="2">
    <location>
        <position position="79"/>
    </location>
</feature>
<feature type="non-terminal residue" evidence="2">
    <location>
        <position position="1"/>
    </location>
</feature>
<reference evidence="2" key="1">
    <citation type="journal article" date="2013" name="BMC Genomics">
        <title>Unscrambling butterfly oogenesis.</title>
        <authorList>
            <person name="Carter J.M."/>
            <person name="Baker S.C."/>
            <person name="Pink R."/>
            <person name="Carter D.R."/>
            <person name="Collins A."/>
            <person name="Tomlin J."/>
            <person name="Gibbs M."/>
            <person name="Breuker C.J."/>
        </authorList>
    </citation>
    <scope>NUCLEOTIDE SEQUENCE</scope>
    <source>
        <tissue evidence="2">Ovary</tissue>
    </source>
</reference>